<accession>A0A6A4S6Y0</accession>
<gene>
    <name evidence="1" type="ORF">F2P81_021071</name>
</gene>
<reference evidence="1 2" key="1">
    <citation type="submission" date="2019-06" db="EMBL/GenBank/DDBJ databases">
        <title>Draft genomes of female and male turbot (Scophthalmus maximus).</title>
        <authorList>
            <person name="Xu H."/>
            <person name="Xu X.-W."/>
            <person name="Shao C."/>
            <person name="Chen S."/>
        </authorList>
    </citation>
    <scope>NUCLEOTIDE SEQUENCE [LARGE SCALE GENOMIC DNA]</scope>
    <source>
        <strain evidence="1">Ysfricsl-2016a</strain>
        <tissue evidence="1">Blood</tissue>
    </source>
</reference>
<evidence type="ECO:0000313" key="2">
    <source>
        <dbReference type="Proteomes" id="UP000438429"/>
    </source>
</evidence>
<evidence type="ECO:0000313" key="1">
    <source>
        <dbReference type="EMBL" id="KAF0026334.1"/>
    </source>
</evidence>
<name>A0A6A4S6Y0_SCOMX</name>
<proteinExistence type="predicted"/>
<dbReference type="EMBL" id="VEVO01000019">
    <property type="protein sequence ID" value="KAF0026334.1"/>
    <property type="molecule type" value="Genomic_DNA"/>
</dbReference>
<dbReference type="Proteomes" id="UP000438429">
    <property type="component" value="Unassembled WGS sequence"/>
</dbReference>
<organism evidence="1 2">
    <name type="scientific">Scophthalmus maximus</name>
    <name type="common">Turbot</name>
    <name type="synonym">Psetta maxima</name>
    <dbReference type="NCBI Taxonomy" id="52904"/>
    <lineage>
        <taxon>Eukaryota</taxon>
        <taxon>Metazoa</taxon>
        <taxon>Chordata</taxon>
        <taxon>Craniata</taxon>
        <taxon>Vertebrata</taxon>
        <taxon>Euteleostomi</taxon>
        <taxon>Actinopterygii</taxon>
        <taxon>Neopterygii</taxon>
        <taxon>Teleostei</taxon>
        <taxon>Neoteleostei</taxon>
        <taxon>Acanthomorphata</taxon>
        <taxon>Carangaria</taxon>
        <taxon>Pleuronectiformes</taxon>
        <taxon>Pleuronectoidei</taxon>
        <taxon>Scophthalmidae</taxon>
        <taxon>Scophthalmus</taxon>
    </lineage>
</organism>
<dbReference type="AlphaFoldDB" id="A0A6A4S6Y0"/>
<comment type="caution">
    <text evidence="1">The sequence shown here is derived from an EMBL/GenBank/DDBJ whole genome shotgun (WGS) entry which is preliminary data.</text>
</comment>
<protein>
    <submittedName>
        <fullName evidence="1">Uncharacterized protein</fullName>
    </submittedName>
</protein>
<sequence>MASSASQEKDGAGVYLWLYPPYSQPHWNNREDQDPMRPLDHQINETDKGKVDWSRVTSESHRIDLNRRLSAARINLCEARNDSILKLVLR</sequence>